<gene>
    <name evidence="1" type="ORF">RCOM_1162940</name>
</gene>
<reference evidence="2" key="1">
    <citation type="journal article" date="2010" name="Nat. Biotechnol.">
        <title>Draft genome sequence of the oilseed species Ricinus communis.</title>
        <authorList>
            <person name="Chan A.P."/>
            <person name="Crabtree J."/>
            <person name="Zhao Q."/>
            <person name="Lorenzi H."/>
            <person name="Orvis J."/>
            <person name="Puiu D."/>
            <person name="Melake-Berhan A."/>
            <person name="Jones K.M."/>
            <person name="Redman J."/>
            <person name="Chen G."/>
            <person name="Cahoon E.B."/>
            <person name="Gedil M."/>
            <person name="Stanke M."/>
            <person name="Haas B.J."/>
            <person name="Wortman J.R."/>
            <person name="Fraser-Liggett C.M."/>
            <person name="Ravel J."/>
            <person name="Rabinowicz P.D."/>
        </authorList>
    </citation>
    <scope>NUCLEOTIDE SEQUENCE [LARGE SCALE GENOMIC DNA]</scope>
    <source>
        <strain evidence="2">cv. Hale</strain>
    </source>
</reference>
<dbReference type="InParanoid" id="B9SD72"/>
<dbReference type="EMBL" id="EQ973926">
    <property type="protein sequence ID" value="EEF38428.1"/>
    <property type="molecule type" value="Genomic_DNA"/>
</dbReference>
<dbReference type="Proteomes" id="UP000008311">
    <property type="component" value="Unassembled WGS sequence"/>
</dbReference>
<protein>
    <submittedName>
        <fullName evidence="1">Uncharacterized protein</fullName>
    </submittedName>
</protein>
<evidence type="ECO:0000313" key="2">
    <source>
        <dbReference type="Proteomes" id="UP000008311"/>
    </source>
</evidence>
<evidence type="ECO:0000313" key="1">
    <source>
        <dbReference type="EMBL" id="EEF38428.1"/>
    </source>
</evidence>
<name>B9SD72_RICCO</name>
<proteinExistence type="predicted"/>
<accession>B9SD72</accession>
<sequence length="55" mass="6193">MAILDQTQGKKRDVNKSHKCWSSGQACLRNMQFGNTSLILNLRFPNVTLVDKAKS</sequence>
<dbReference type="AlphaFoldDB" id="B9SD72"/>
<keyword evidence="2" id="KW-1185">Reference proteome</keyword>
<organism evidence="1 2">
    <name type="scientific">Ricinus communis</name>
    <name type="common">Castor bean</name>
    <dbReference type="NCBI Taxonomy" id="3988"/>
    <lineage>
        <taxon>Eukaryota</taxon>
        <taxon>Viridiplantae</taxon>
        <taxon>Streptophyta</taxon>
        <taxon>Embryophyta</taxon>
        <taxon>Tracheophyta</taxon>
        <taxon>Spermatophyta</taxon>
        <taxon>Magnoliopsida</taxon>
        <taxon>eudicotyledons</taxon>
        <taxon>Gunneridae</taxon>
        <taxon>Pentapetalae</taxon>
        <taxon>rosids</taxon>
        <taxon>fabids</taxon>
        <taxon>Malpighiales</taxon>
        <taxon>Euphorbiaceae</taxon>
        <taxon>Acalyphoideae</taxon>
        <taxon>Acalypheae</taxon>
        <taxon>Ricinus</taxon>
    </lineage>
</organism>